<keyword evidence="11" id="KW-1185">Reference proteome</keyword>
<evidence type="ECO:0000259" key="8">
    <source>
        <dbReference type="PROSITE" id="PS50002"/>
    </source>
</evidence>
<feature type="region of interest" description="Disordered" evidence="7">
    <location>
        <begin position="493"/>
        <end position="573"/>
    </location>
</feature>
<dbReference type="GO" id="GO:0015629">
    <property type="term" value="C:actin cytoskeleton"/>
    <property type="evidence" value="ECO:0007669"/>
    <property type="project" value="TreeGrafter"/>
</dbReference>
<dbReference type="SUPFAM" id="SSF50044">
    <property type="entry name" value="SH3-domain"/>
    <property type="match status" value="1"/>
</dbReference>
<accession>A0A6A4IEQ6</accession>
<reference evidence="10" key="1">
    <citation type="journal article" date="2019" name="Environ. Microbiol.">
        <title>Fungal ecological strategies reflected in gene transcription - a case study of two litter decomposers.</title>
        <authorList>
            <person name="Barbi F."/>
            <person name="Kohler A."/>
            <person name="Barry K."/>
            <person name="Baskaran P."/>
            <person name="Daum C."/>
            <person name="Fauchery L."/>
            <person name="Ihrmark K."/>
            <person name="Kuo A."/>
            <person name="LaButti K."/>
            <person name="Lipzen A."/>
            <person name="Morin E."/>
            <person name="Grigoriev I.V."/>
            <person name="Henrissat B."/>
            <person name="Lindahl B."/>
            <person name="Martin F."/>
        </authorList>
    </citation>
    <scope>NUCLEOTIDE SEQUENCE</scope>
    <source>
        <strain evidence="10">JB14</strain>
    </source>
</reference>
<dbReference type="InterPro" id="IPR036028">
    <property type="entry name" value="SH3-like_dom_sf"/>
</dbReference>
<organism evidence="10 11">
    <name type="scientific">Gymnopus androsaceus JB14</name>
    <dbReference type="NCBI Taxonomy" id="1447944"/>
    <lineage>
        <taxon>Eukaryota</taxon>
        <taxon>Fungi</taxon>
        <taxon>Dikarya</taxon>
        <taxon>Basidiomycota</taxon>
        <taxon>Agaricomycotina</taxon>
        <taxon>Agaricomycetes</taxon>
        <taxon>Agaricomycetidae</taxon>
        <taxon>Agaricales</taxon>
        <taxon>Marasmiineae</taxon>
        <taxon>Omphalotaceae</taxon>
        <taxon>Gymnopus</taxon>
    </lineage>
</organism>
<keyword evidence="6" id="KW-0175">Coiled coil</keyword>
<dbReference type="Pfam" id="PF03114">
    <property type="entry name" value="BAR"/>
    <property type="match status" value="1"/>
</dbReference>
<feature type="compositionally biased region" description="Low complexity" evidence="7">
    <location>
        <begin position="394"/>
        <end position="416"/>
    </location>
</feature>
<dbReference type="PROSITE" id="PS51021">
    <property type="entry name" value="BAR"/>
    <property type="match status" value="1"/>
</dbReference>
<dbReference type="PANTHER" id="PTHR47174">
    <property type="entry name" value="BRIDGING INTEGRATOR 3"/>
    <property type="match status" value="1"/>
</dbReference>
<evidence type="ECO:0000259" key="9">
    <source>
        <dbReference type="PROSITE" id="PS51021"/>
    </source>
</evidence>
<dbReference type="GO" id="GO:0051666">
    <property type="term" value="P:actin cortical patch localization"/>
    <property type="evidence" value="ECO:0007669"/>
    <property type="project" value="InterPro"/>
</dbReference>
<dbReference type="InterPro" id="IPR001452">
    <property type="entry name" value="SH3_domain"/>
</dbReference>
<dbReference type="GO" id="GO:0006897">
    <property type="term" value="P:endocytosis"/>
    <property type="evidence" value="ECO:0007669"/>
    <property type="project" value="InterPro"/>
</dbReference>
<keyword evidence="4" id="KW-0206">Cytoskeleton</keyword>
<feature type="domain" description="BAR" evidence="9">
    <location>
        <begin position="14"/>
        <end position="246"/>
    </location>
</feature>
<dbReference type="SUPFAM" id="SSF103657">
    <property type="entry name" value="BAR/IMD domain-like"/>
    <property type="match status" value="1"/>
</dbReference>
<dbReference type="Gene3D" id="2.30.30.40">
    <property type="entry name" value="SH3 Domains"/>
    <property type="match status" value="1"/>
</dbReference>
<dbReference type="OrthoDB" id="10263741at2759"/>
<dbReference type="InterPro" id="IPR046982">
    <property type="entry name" value="BIN3/RVS161-like"/>
</dbReference>
<dbReference type="GO" id="GO:0097320">
    <property type="term" value="P:plasma membrane tubulation"/>
    <property type="evidence" value="ECO:0007669"/>
    <property type="project" value="TreeGrafter"/>
</dbReference>
<keyword evidence="3" id="KW-0963">Cytoplasm</keyword>
<dbReference type="Proteomes" id="UP000799118">
    <property type="component" value="Unassembled WGS sequence"/>
</dbReference>
<dbReference type="CDD" id="cd00174">
    <property type="entry name" value="SH3"/>
    <property type="match status" value="1"/>
</dbReference>
<name>A0A6A4IEQ6_9AGAR</name>
<sequence length="739" mass="80645">MASKQLGKLRQWAGEVISSREKTVVSEEFNELAQDIELRRGGVERLFLASKGYHHWLSKKKDNLALDDPEKLLPLDILGIILLTHGEEFGDDSEFGSCLTNLGKAHCKVATLQEAYAVTFQDTFLSSIEKFGDEIREYDQVKKKLESRRLSYDAAISKVEKLRNSKKDKEKERKEAEEELEKAQARYEETTEDLRAQMYSIQENEIDQTRELTAFLDLELNFVEQYLAVLKDVKSGWNVSSATRSISIRKPGTISRSTSIKSKSPKIPPATPTRSSSRSRGAVNTTLDSTDDEGEETSHSRSRRSSMHGADAPAGTPISRPSSRTSRNRTYSNSAPSDAADKHSRKISIAGWGLGSFSGRSKRPRDKEQFSTLDDGTEGSPHERGSLDDIDWNPTSSSILSTSLGKSSSLGKKPLSNARGTKSAQASPQITPRILKPQSMQSKKVMRAMYDFDGAADELSFRVGDEITVVSEVLDGWWMGELNGRQGLFPTPYTEVVPAKPPLPTRPDLSKGRNPTNGSKGLGPSSRDSMSSSNDDDYGANELDEEDILATNPLSPSDSPFFGGPASPMAAHHANADTESILSNLMSEGGDDENDGLVKSKQELHASISRSLLSSFTPSFTPPSLSHRSSDISSSSNSSGVVGSGGNKKVPPPPPPRRITATPTATPPIPSRRPSNVRSQSYGTGSQYISTPSSSVSSHGYDTSPFESATELQQDQGCSNFKQNPFKPKGMCSNCLTYH</sequence>
<evidence type="ECO:0000256" key="3">
    <source>
        <dbReference type="ARBA" id="ARBA00022490"/>
    </source>
</evidence>
<dbReference type="SMART" id="SM00326">
    <property type="entry name" value="SH3"/>
    <property type="match status" value="1"/>
</dbReference>
<dbReference type="Pfam" id="PF00018">
    <property type="entry name" value="SH3_1"/>
    <property type="match status" value="1"/>
</dbReference>
<evidence type="ECO:0000256" key="4">
    <source>
        <dbReference type="ARBA" id="ARBA00023212"/>
    </source>
</evidence>
<dbReference type="Gene3D" id="1.20.1270.60">
    <property type="entry name" value="Arfaptin homology (AH) domain/BAR domain"/>
    <property type="match status" value="1"/>
</dbReference>
<evidence type="ECO:0000313" key="11">
    <source>
        <dbReference type="Proteomes" id="UP000799118"/>
    </source>
</evidence>
<evidence type="ECO:0000256" key="1">
    <source>
        <dbReference type="ARBA" id="ARBA00004245"/>
    </source>
</evidence>
<feature type="coiled-coil region" evidence="6">
    <location>
        <begin position="128"/>
        <end position="197"/>
    </location>
</feature>
<feature type="region of interest" description="Disordered" evidence="7">
    <location>
        <begin position="610"/>
        <end position="724"/>
    </location>
</feature>
<evidence type="ECO:0000256" key="6">
    <source>
        <dbReference type="SAM" id="Coils"/>
    </source>
</evidence>
<evidence type="ECO:0000313" key="10">
    <source>
        <dbReference type="EMBL" id="KAE9409089.1"/>
    </source>
</evidence>
<protein>
    <submittedName>
        <fullName evidence="10">BAR-domain-containing protein</fullName>
    </submittedName>
</protein>
<feature type="compositionally biased region" description="Low complexity" evidence="7">
    <location>
        <begin position="253"/>
        <end position="262"/>
    </location>
</feature>
<dbReference type="AlphaFoldDB" id="A0A6A4IEQ6"/>
<feature type="compositionally biased region" description="Acidic residues" evidence="7">
    <location>
        <begin position="534"/>
        <end position="548"/>
    </location>
</feature>
<feature type="compositionally biased region" description="Low complexity" evidence="7">
    <location>
        <begin position="611"/>
        <end position="641"/>
    </location>
</feature>
<dbReference type="GO" id="GO:0031097">
    <property type="term" value="C:medial cortex"/>
    <property type="evidence" value="ECO:0007669"/>
    <property type="project" value="TreeGrafter"/>
</dbReference>
<evidence type="ECO:0000256" key="2">
    <source>
        <dbReference type="ARBA" id="ARBA00022443"/>
    </source>
</evidence>
<gene>
    <name evidence="10" type="ORF">BT96DRAFT_579311</name>
</gene>
<keyword evidence="2 5" id="KW-0728">SH3 domain</keyword>
<dbReference type="PRINTS" id="PR00452">
    <property type="entry name" value="SH3DOMAIN"/>
</dbReference>
<dbReference type="InterPro" id="IPR027267">
    <property type="entry name" value="AH/BAR_dom_sf"/>
</dbReference>
<feature type="compositionally biased region" description="Polar residues" evidence="7">
    <location>
        <begin position="676"/>
        <end position="723"/>
    </location>
</feature>
<dbReference type="EMBL" id="ML769388">
    <property type="protein sequence ID" value="KAE9409089.1"/>
    <property type="molecule type" value="Genomic_DNA"/>
</dbReference>
<feature type="domain" description="SH3" evidence="8">
    <location>
        <begin position="441"/>
        <end position="499"/>
    </location>
</feature>
<dbReference type="GO" id="GO:0043332">
    <property type="term" value="C:mating projection tip"/>
    <property type="evidence" value="ECO:0007669"/>
    <property type="project" value="TreeGrafter"/>
</dbReference>
<evidence type="ECO:0000256" key="5">
    <source>
        <dbReference type="PROSITE-ProRule" id="PRU00192"/>
    </source>
</evidence>
<dbReference type="InterPro" id="IPR004148">
    <property type="entry name" value="BAR_dom"/>
</dbReference>
<dbReference type="GO" id="GO:1990528">
    <property type="term" value="C:Rvs161p-Rvs167p complex"/>
    <property type="evidence" value="ECO:0007669"/>
    <property type="project" value="TreeGrafter"/>
</dbReference>
<dbReference type="GO" id="GO:0008289">
    <property type="term" value="F:lipid binding"/>
    <property type="evidence" value="ECO:0007669"/>
    <property type="project" value="TreeGrafter"/>
</dbReference>
<dbReference type="SMART" id="SM00721">
    <property type="entry name" value="BAR"/>
    <property type="match status" value="1"/>
</dbReference>
<dbReference type="FunFam" id="2.30.30.40:FF:000072">
    <property type="entry name" value="Unconventional Myosin IB"/>
    <property type="match status" value="1"/>
</dbReference>
<proteinExistence type="predicted"/>
<evidence type="ECO:0000256" key="7">
    <source>
        <dbReference type="SAM" id="MobiDB-lite"/>
    </source>
</evidence>
<dbReference type="PROSITE" id="PS50002">
    <property type="entry name" value="SH3"/>
    <property type="match status" value="1"/>
</dbReference>
<comment type="subcellular location">
    <subcellularLocation>
        <location evidence="1">Cytoplasm</location>
        <location evidence="1">Cytoskeleton</location>
    </subcellularLocation>
</comment>
<feature type="compositionally biased region" description="Polar residues" evidence="7">
    <location>
        <begin position="418"/>
        <end position="430"/>
    </location>
</feature>
<dbReference type="PANTHER" id="PTHR47174:SF3">
    <property type="entry name" value="BRIDGING INTEGRATOR 3"/>
    <property type="match status" value="1"/>
</dbReference>
<feature type="compositionally biased region" description="Low complexity" evidence="7">
    <location>
        <begin position="319"/>
        <end position="334"/>
    </location>
</feature>
<feature type="region of interest" description="Disordered" evidence="7">
    <location>
        <begin position="250"/>
        <end position="431"/>
    </location>
</feature>